<gene>
    <name evidence="1" type="ORF">FSW04_18015</name>
</gene>
<reference evidence="1 2" key="1">
    <citation type="journal article" date="2018" name="J. Microbiol.">
        <title>Baekduia soli gen. nov., sp. nov., a novel bacterium isolated from the soil of Baekdu Mountain and proposal of a novel family name, Baekduiaceae fam. nov.</title>
        <authorList>
            <person name="An D.S."/>
            <person name="Siddiqi M.Z."/>
            <person name="Kim K.H."/>
            <person name="Yu H.S."/>
            <person name="Im W.T."/>
        </authorList>
    </citation>
    <scope>NUCLEOTIDE SEQUENCE [LARGE SCALE GENOMIC DNA]</scope>
    <source>
        <strain evidence="1 2">BR7-21</strain>
    </source>
</reference>
<dbReference type="SUPFAM" id="SSF88723">
    <property type="entry name" value="PIN domain-like"/>
    <property type="match status" value="1"/>
</dbReference>
<sequence>MTVLRCLIDSMIFDAIAAEEGLTARVDRATSAGRVQLLAAHESVLQIAATPDPARRVALRRVRVLVVPGPDEDDPAHALMLARLRAAPGVDRDDARIASAAALAAVPLVTEDRALRAAVAEALPVVTCWDWAHDLRPRLLAAG</sequence>
<protein>
    <recommendedName>
        <fullName evidence="3">PIN domain-containing protein</fullName>
    </recommendedName>
</protein>
<proteinExistence type="predicted"/>
<organism evidence="1 2">
    <name type="scientific">Baekduia soli</name>
    <dbReference type="NCBI Taxonomy" id="496014"/>
    <lineage>
        <taxon>Bacteria</taxon>
        <taxon>Bacillati</taxon>
        <taxon>Actinomycetota</taxon>
        <taxon>Thermoleophilia</taxon>
        <taxon>Solirubrobacterales</taxon>
        <taxon>Baekduiaceae</taxon>
        <taxon>Baekduia</taxon>
    </lineage>
</organism>
<evidence type="ECO:0008006" key="3">
    <source>
        <dbReference type="Google" id="ProtNLM"/>
    </source>
</evidence>
<dbReference type="Proteomes" id="UP000321805">
    <property type="component" value="Chromosome"/>
</dbReference>
<dbReference type="KEGG" id="bsol:FSW04_18015"/>
<dbReference type="InterPro" id="IPR029060">
    <property type="entry name" value="PIN-like_dom_sf"/>
</dbReference>
<dbReference type="EMBL" id="CP042430">
    <property type="protein sequence ID" value="QEC49287.1"/>
    <property type="molecule type" value="Genomic_DNA"/>
</dbReference>
<accession>A0A5B8U8K8</accession>
<dbReference type="RefSeq" id="WP_146921650.1">
    <property type="nucleotide sequence ID" value="NZ_CP042430.1"/>
</dbReference>
<evidence type="ECO:0000313" key="2">
    <source>
        <dbReference type="Proteomes" id="UP000321805"/>
    </source>
</evidence>
<dbReference type="AlphaFoldDB" id="A0A5B8U8K8"/>
<name>A0A5B8U8K8_9ACTN</name>
<evidence type="ECO:0000313" key="1">
    <source>
        <dbReference type="EMBL" id="QEC49287.1"/>
    </source>
</evidence>
<keyword evidence="2" id="KW-1185">Reference proteome</keyword>